<dbReference type="PANTHER" id="PTHR42679">
    <property type="entry name" value="S-METHYL-5'-THIOADENOSINE PHOSPHORYLASE"/>
    <property type="match status" value="1"/>
</dbReference>
<feature type="site" description="Important for substrate specificity" evidence="4">
    <location>
        <position position="222"/>
    </location>
</feature>
<keyword evidence="2 4" id="KW-0808">Transferase</keyword>
<dbReference type="FunFam" id="3.40.50.1580:FF:000012">
    <property type="entry name" value="Probable 6-oxopurine nucleoside phosphorylase"/>
    <property type="match status" value="1"/>
</dbReference>
<dbReference type="SUPFAM" id="SSF53167">
    <property type="entry name" value="Purine and uridine phosphorylases"/>
    <property type="match status" value="1"/>
</dbReference>
<dbReference type="RefSeq" id="WP_147088927.1">
    <property type="nucleotide sequence ID" value="NZ_BAABJD010000002.1"/>
</dbReference>
<dbReference type="GO" id="GO:0005829">
    <property type="term" value="C:cytosol"/>
    <property type="evidence" value="ECO:0007669"/>
    <property type="project" value="TreeGrafter"/>
</dbReference>
<dbReference type="PROSITE" id="PS01240">
    <property type="entry name" value="PNP_MTAP_2"/>
    <property type="match status" value="1"/>
</dbReference>
<feature type="binding site" evidence="4">
    <location>
        <begin position="209"/>
        <end position="211"/>
    </location>
    <ligand>
        <name>substrate</name>
    </ligand>
</feature>
<evidence type="ECO:0000256" key="1">
    <source>
        <dbReference type="ARBA" id="ARBA00022676"/>
    </source>
</evidence>
<dbReference type="InterPro" id="IPR010044">
    <property type="entry name" value="MTAP"/>
</dbReference>
<feature type="binding site" evidence="4">
    <location>
        <position position="12"/>
    </location>
    <ligand>
        <name>phosphate</name>
        <dbReference type="ChEBI" id="CHEBI:43474"/>
    </ligand>
</feature>
<keyword evidence="1 4" id="KW-0328">Glycosyltransferase</keyword>
<dbReference type="GO" id="GO:0019509">
    <property type="term" value="P:L-methionine salvage from methylthioadenosine"/>
    <property type="evidence" value="ECO:0007669"/>
    <property type="project" value="UniProtKB-UniRule"/>
</dbReference>
<keyword evidence="3 4" id="KW-0660">Purine salvage</keyword>
<evidence type="ECO:0000256" key="3">
    <source>
        <dbReference type="ARBA" id="ARBA00022726"/>
    </source>
</evidence>
<comment type="similarity">
    <text evidence="4">Belongs to the PNP/MTAP phosphorylase family. MTAP subfamily.</text>
</comment>
<dbReference type="GO" id="GO:0006166">
    <property type="term" value="P:purine ribonucleoside salvage"/>
    <property type="evidence" value="ECO:0007669"/>
    <property type="project" value="UniProtKB-KW"/>
</dbReference>
<reference evidence="6 7" key="1">
    <citation type="journal article" date="2013" name="J. Microbiol. Biotechnol.">
        <title>Novosphingobium ginsenosidimutans sp. nov., with the ability to convert ginsenoside.</title>
        <authorList>
            <person name="Kim J.K."/>
            <person name="He D."/>
            <person name="Liu Q.M."/>
            <person name="Park H.Y."/>
            <person name="Jung M.S."/>
            <person name="Yoon M.H."/>
            <person name="Kim S.C."/>
            <person name="Im W.T."/>
        </authorList>
    </citation>
    <scope>NUCLEOTIDE SEQUENCE [LARGE SCALE GENOMIC DNA]</scope>
    <source>
        <strain evidence="6 7">FW-6</strain>
    </source>
</reference>
<evidence type="ECO:0000256" key="4">
    <source>
        <dbReference type="HAMAP-Rule" id="MF_01963"/>
    </source>
</evidence>
<dbReference type="HAMAP" id="MF_01963">
    <property type="entry name" value="MTAP"/>
    <property type="match status" value="1"/>
</dbReference>
<dbReference type="Pfam" id="PF01048">
    <property type="entry name" value="PNP_UDP_1"/>
    <property type="match status" value="1"/>
</dbReference>
<dbReference type="Gene3D" id="3.40.50.1580">
    <property type="entry name" value="Nucleoside phosphorylase domain"/>
    <property type="match status" value="1"/>
</dbReference>
<dbReference type="UniPathway" id="UPA00904">
    <property type="reaction ID" value="UER00873"/>
</dbReference>
<evidence type="ECO:0000259" key="5">
    <source>
        <dbReference type="Pfam" id="PF01048"/>
    </source>
</evidence>
<dbReference type="EMBL" id="CP042345">
    <property type="protein sequence ID" value="QEA14946.1"/>
    <property type="molecule type" value="Genomic_DNA"/>
</dbReference>
<dbReference type="KEGG" id="ngf:FRF71_01680"/>
<feature type="binding site" evidence="4">
    <location>
        <begin position="87"/>
        <end position="88"/>
    </location>
    <ligand>
        <name>phosphate</name>
        <dbReference type="ChEBI" id="CHEBI:43474"/>
    </ligand>
</feature>
<dbReference type="InterPro" id="IPR035994">
    <property type="entry name" value="Nucleoside_phosphorylase_sf"/>
</dbReference>
<evidence type="ECO:0000313" key="7">
    <source>
        <dbReference type="Proteomes" id="UP000321172"/>
    </source>
</evidence>
<dbReference type="InterPro" id="IPR018099">
    <property type="entry name" value="Purine_phosphorylase-2_CS"/>
</dbReference>
<feature type="domain" description="Nucleoside phosphorylase" evidence="5">
    <location>
        <begin position="6"/>
        <end position="245"/>
    </location>
</feature>
<evidence type="ECO:0000256" key="2">
    <source>
        <dbReference type="ARBA" id="ARBA00022679"/>
    </source>
</evidence>
<comment type="function">
    <text evidence="4">Catalyzes the reversible phosphorylation of S-methyl-5'-thioadenosine (MTA) to adenine and 5-methylthioribose-1-phosphate. Involved in the breakdown of MTA, a major by-product of polyamine biosynthesis. Responsible for the first step in the methionine salvage pathway after MTA has been generated from S-adenosylmethionine. Has broad substrate specificity with 6-aminopurine nucleosides as preferred substrates.</text>
</comment>
<protein>
    <recommendedName>
        <fullName evidence="4">S-methyl-5'-thioadenosine phosphorylase</fullName>
        <ecNumber evidence="4">2.4.2.28</ecNumber>
    </recommendedName>
    <alternativeName>
        <fullName evidence="4">5'-methylthioadenosine phosphorylase</fullName>
        <shortName evidence="4">MTA phosphorylase</shortName>
        <shortName evidence="4">MTAP</shortName>
    </alternativeName>
</protein>
<dbReference type="Proteomes" id="UP000321172">
    <property type="component" value="Chromosome"/>
</dbReference>
<feature type="binding site" evidence="4">
    <location>
        <position position="185"/>
    </location>
    <ligand>
        <name>substrate</name>
    </ligand>
</feature>
<comment type="subunit">
    <text evidence="4">Homohexamer. Dimer of a homotrimer.</text>
</comment>
<sequence>MSEWHIGVIGGSGLAGGVGLENAQEIAVESPFGEPSSAVTTGTLAGVRVTFLPRHGIGHAIPPASVNFRANIDVLKRCGVTDVIALSAIGSLRADMAPGQMVVVNQFLDRTVSRPASFFGPGLVAHVSLADPVCPRLSEGLADAVAAEGAVVHRGGTYVAIEGPQFSTRAESLLYRKWGGDVIGMTAMPEARLAREAELPYALLGMVTDYDAWRTHEAGVEAGDVLAVMQANAALAGQVLRRFLASLPETRPASPIDRALDHAIMTAKAQRDPMLVAKLGAVAGRVLG</sequence>
<feature type="site" description="Important for substrate specificity" evidence="4">
    <location>
        <position position="167"/>
    </location>
</feature>
<feature type="binding site" evidence="4">
    <location>
        <position position="186"/>
    </location>
    <ligand>
        <name>phosphate</name>
        <dbReference type="ChEBI" id="CHEBI:43474"/>
    </ligand>
</feature>
<dbReference type="OrthoDB" id="1523230at2"/>
<dbReference type="PANTHER" id="PTHR42679:SF2">
    <property type="entry name" value="S-METHYL-5'-THIOADENOSINE PHOSPHORYLASE"/>
    <property type="match status" value="1"/>
</dbReference>
<dbReference type="CDD" id="cd09010">
    <property type="entry name" value="MTAP_SsMTAPII_like_MTIP"/>
    <property type="match status" value="1"/>
</dbReference>
<evidence type="ECO:0000313" key="6">
    <source>
        <dbReference type="EMBL" id="QEA14946.1"/>
    </source>
</evidence>
<keyword evidence="7" id="KW-1185">Reference proteome</keyword>
<dbReference type="AlphaFoldDB" id="A0A5B8RZY5"/>
<dbReference type="InterPro" id="IPR000845">
    <property type="entry name" value="Nucleoside_phosphorylase_d"/>
</dbReference>
<accession>A0A5B8RZY5</accession>
<dbReference type="EC" id="2.4.2.28" evidence="4"/>
<gene>
    <name evidence="4 6" type="primary">mtnP</name>
    <name evidence="6" type="ORF">FRF71_01680</name>
</gene>
<organism evidence="6 7">
    <name type="scientific">Novosphingobium ginsenosidimutans</name>
    <dbReference type="NCBI Taxonomy" id="1176536"/>
    <lineage>
        <taxon>Bacteria</taxon>
        <taxon>Pseudomonadati</taxon>
        <taxon>Pseudomonadota</taxon>
        <taxon>Alphaproteobacteria</taxon>
        <taxon>Sphingomonadales</taxon>
        <taxon>Sphingomonadaceae</taxon>
        <taxon>Novosphingobium</taxon>
    </lineage>
</organism>
<feature type="binding site" evidence="4">
    <location>
        <begin position="54"/>
        <end position="55"/>
    </location>
    <ligand>
        <name>phosphate</name>
        <dbReference type="ChEBI" id="CHEBI:43474"/>
    </ligand>
</feature>
<dbReference type="GO" id="GO:0017061">
    <property type="term" value="F:S-methyl-5-thioadenosine phosphorylase activity"/>
    <property type="evidence" value="ECO:0007669"/>
    <property type="project" value="UniProtKB-UniRule"/>
</dbReference>
<comment type="pathway">
    <text evidence="4">Amino-acid biosynthesis; L-methionine biosynthesis via salvage pathway; S-methyl-5-thio-alpha-D-ribose 1-phosphate from S-methyl-5'-thioadenosine (phosphorylase route): step 1/1.</text>
</comment>
<name>A0A5B8RZY5_9SPHN</name>
<dbReference type="NCBIfam" id="TIGR01694">
    <property type="entry name" value="MTAP"/>
    <property type="match status" value="1"/>
</dbReference>
<comment type="catalytic activity">
    <reaction evidence="4">
        <text>S-methyl-5'-thioadenosine + phosphate = 5-(methylsulfanyl)-alpha-D-ribose 1-phosphate + adenine</text>
        <dbReference type="Rhea" id="RHEA:11852"/>
        <dbReference type="ChEBI" id="CHEBI:16708"/>
        <dbReference type="ChEBI" id="CHEBI:17509"/>
        <dbReference type="ChEBI" id="CHEBI:43474"/>
        <dbReference type="ChEBI" id="CHEBI:58533"/>
        <dbReference type="EC" id="2.4.2.28"/>
    </reaction>
</comment>
<proteinExistence type="inferred from homology"/>